<proteinExistence type="predicted"/>
<reference evidence="3" key="1">
    <citation type="submission" date="2016-06" db="UniProtKB">
        <authorList>
            <consortium name="WormBaseParasite"/>
        </authorList>
    </citation>
    <scope>IDENTIFICATION</scope>
</reference>
<accession>A0A183VCY2</accession>
<reference evidence="1 2" key="2">
    <citation type="submission" date="2018-11" db="EMBL/GenBank/DDBJ databases">
        <authorList>
            <consortium name="Pathogen Informatics"/>
        </authorList>
    </citation>
    <scope>NUCLEOTIDE SEQUENCE [LARGE SCALE GENOMIC DNA]</scope>
</reference>
<dbReference type="Proteomes" id="UP000050794">
    <property type="component" value="Unassembled WGS sequence"/>
</dbReference>
<sequence>MPFIADGMGRIGLGREHHCAEATCYIYEKASWRVLETAPQLDACRAACQERVALRAAIDVSGGSRTRVCLCY</sequence>
<keyword evidence="2" id="KW-1185">Reference proteome</keyword>
<dbReference type="AlphaFoldDB" id="A0A183VCY2"/>
<protein>
    <submittedName>
        <fullName evidence="3">Apple domain-containing protein</fullName>
    </submittedName>
</protein>
<evidence type="ECO:0000313" key="3">
    <source>
        <dbReference type="WBParaSite" id="TCNE_0001860601-mRNA-1"/>
    </source>
</evidence>
<evidence type="ECO:0000313" key="1">
    <source>
        <dbReference type="EMBL" id="VDM49922.1"/>
    </source>
</evidence>
<gene>
    <name evidence="1" type="ORF">TCNE_LOCUS18601</name>
</gene>
<dbReference type="EMBL" id="UYWY01025726">
    <property type="protein sequence ID" value="VDM49922.1"/>
    <property type="molecule type" value="Genomic_DNA"/>
</dbReference>
<dbReference type="WBParaSite" id="TCNE_0001860601-mRNA-1">
    <property type="protein sequence ID" value="TCNE_0001860601-mRNA-1"/>
    <property type="gene ID" value="TCNE_0001860601"/>
</dbReference>
<evidence type="ECO:0000313" key="2">
    <source>
        <dbReference type="Proteomes" id="UP000050794"/>
    </source>
</evidence>
<name>A0A183VCY2_TOXCA</name>
<organism evidence="2 3">
    <name type="scientific">Toxocara canis</name>
    <name type="common">Canine roundworm</name>
    <dbReference type="NCBI Taxonomy" id="6265"/>
    <lineage>
        <taxon>Eukaryota</taxon>
        <taxon>Metazoa</taxon>
        <taxon>Ecdysozoa</taxon>
        <taxon>Nematoda</taxon>
        <taxon>Chromadorea</taxon>
        <taxon>Rhabditida</taxon>
        <taxon>Spirurina</taxon>
        <taxon>Ascaridomorpha</taxon>
        <taxon>Ascaridoidea</taxon>
        <taxon>Toxocaridae</taxon>
        <taxon>Toxocara</taxon>
    </lineage>
</organism>